<comment type="caution">
    <text evidence="1">The sequence shown here is derived from an EMBL/GenBank/DDBJ whole genome shotgun (WGS) entry which is preliminary data.</text>
</comment>
<dbReference type="EMBL" id="WVUH01000509">
    <property type="protein sequence ID" value="MBO4210540.1"/>
    <property type="molecule type" value="Genomic_DNA"/>
</dbReference>
<keyword evidence="2" id="KW-1185">Reference proteome</keyword>
<evidence type="ECO:0000313" key="1">
    <source>
        <dbReference type="EMBL" id="MBO4210540.1"/>
    </source>
</evidence>
<reference evidence="1 2" key="1">
    <citation type="submission" date="2019-12" db="EMBL/GenBank/DDBJ databases">
        <title>Whole genome sequencing of endophytic Actinobacterium Micromonospora sp. MPMI6T.</title>
        <authorList>
            <person name="Evv R."/>
            <person name="Podile A.R."/>
        </authorList>
    </citation>
    <scope>NUCLEOTIDE SEQUENCE [LARGE SCALE GENOMIC DNA]</scope>
    <source>
        <strain evidence="1 2">MPMI6</strain>
    </source>
</reference>
<evidence type="ECO:0000313" key="2">
    <source>
        <dbReference type="Proteomes" id="UP000823521"/>
    </source>
</evidence>
<name>A0ABS3W177_MICEH</name>
<accession>A0ABS3W177</accession>
<dbReference type="Proteomes" id="UP000823521">
    <property type="component" value="Unassembled WGS sequence"/>
</dbReference>
<proteinExistence type="predicted"/>
<sequence length="143" mass="14867">MGTWAAGPFDNDAAADWCGALDDAEPAARVAMVERILREVVDERDYLDSWPAAKAVAAAAIVAGQLPGGPPVDSAYAPDFVTAGGRLDLPVHVPALAVQALDRVLAADSELRELWDESDGAAALIAELAPIRAVLESAVPTRP</sequence>
<dbReference type="Pfam" id="PF14078">
    <property type="entry name" value="DUF4259"/>
    <property type="match status" value="1"/>
</dbReference>
<dbReference type="RefSeq" id="WP_208817620.1">
    <property type="nucleotide sequence ID" value="NZ_WVUH01000509.1"/>
</dbReference>
<protein>
    <submittedName>
        <fullName evidence="1">DUF4259 domain-containing protein</fullName>
    </submittedName>
</protein>
<organism evidence="1 2">
    <name type="scientific">Micromonospora echinofusca</name>
    <dbReference type="NCBI Taxonomy" id="47858"/>
    <lineage>
        <taxon>Bacteria</taxon>
        <taxon>Bacillati</taxon>
        <taxon>Actinomycetota</taxon>
        <taxon>Actinomycetes</taxon>
        <taxon>Micromonosporales</taxon>
        <taxon>Micromonosporaceae</taxon>
        <taxon>Micromonospora</taxon>
    </lineage>
</organism>
<gene>
    <name evidence="1" type="ORF">GSF22_31785</name>
</gene>
<dbReference type="InterPro" id="IPR025355">
    <property type="entry name" value="DUF4259"/>
</dbReference>